<keyword evidence="4" id="KW-0133">Cell shape</keyword>
<comment type="similarity">
    <text evidence="2">Belongs to the YkuD family.</text>
</comment>
<dbReference type="InterPro" id="IPR005490">
    <property type="entry name" value="LD_TPept_cat_dom"/>
</dbReference>
<keyword evidence="9" id="KW-1185">Reference proteome</keyword>
<evidence type="ECO:0000256" key="4">
    <source>
        <dbReference type="ARBA" id="ARBA00022960"/>
    </source>
</evidence>
<feature type="domain" description="Tlde1" evidence="7">
    <location>
        <begin position="58"/>
        <end position="145"/>
    </location>
</feature>
<protein>
    <submittedName>
        <fullName evidence="8">DUF2778 domain-containing protein</fullName>
    </submittedName>
</protein>
<dbReference type="InterPro" id="IPR021225">
    <property type="entry name" value="Tlde1_dom"/>
</dbReference>
<keyword evidence="6" id="KW-0961">Cell wall biogenesis/degradation</keyword>
<evidence type="ECO:0000259" key="7">
    <source>
        <dbReference type="Pfam" id="PF10908"/>
    </source>
</evidence>
<evidence type="ECO:0000256" key="1">
    <source>
        <dbReference type="ARBA" id="ARBA00004752"/>
    </source>
</evidence>
<dbReference type="RefSeq" id="WP_171098647.1">
    <property type="nucleotide sequence ID" value="NZ_CP053084.1"/>
</dbReference>
<name>A0ABX6N4M3_9BURK</name>
<evidence type="ECO:0000256" key="2">
    <source>
        <dbReference type="ARBA" id="ARBA00005992"/>
    </source>
</evidence>
<keyword evidence="3" id="KW-0808">Transferase</keyword>
<dbReference type="CDD" id="cd16913">
    <property type="entry name" value="YkuD_like"/>
    <property type="match status" value="1"/>
</dbReference>
<evidence type="ECO:0000256" key="3">
    <source>
        <dbReference type="ARBA" id="ARBA00022679"/>
    </source>
</evidence>
<dbReference type="Proteomes" id="UP000501130">
    <property type="component" value="Chromosome"/>
</dbReference>
<gene>
    <name evidence="8" type="ORF">HKT17_06235</name>
</gene>
<dbReference type="Pfam" id="PF10908">
    <property type="entry name" value="Tlde1_dom"/>
    <property type="match status" value="1"/>
</dbReference>
<organism evidence="8 9">
    <name type="scientific">Limnobacter profundi</name>
    <dbReference type="NCBI Taxonomy" id="2732163"/>
    <lineage>
        <taxon>Bacteria</taxon>
        <taxon>Pseudomonadati</taxon>
        <taxon>Pseudomonadota</taxon>
        <taxon>Betaproteobacteria</taxon>
        <taxon>Burkholderiales</taxon>
        <taxon>Burkholderiaceae</taxon>
        <taxon>Limnobacter</taxon>
    </lineage>
</organism>
<comment type="pathway">
    <text evidence="1">Cell wall biogenesis; peptidoglycan biosynthesis.</text>
</comment>
<dbReference type="SUPFAM" id="SSF141523">
    <property type="entry name" value="L,D-transpeptidase catalytic domain-like"/>
    <property type="match status" value="1"/>
</dbReference>
<evidence type="ECO:0000313" key="9">
    <source>
        <dbReference type="Proteomes" id="UP000501130"/>
    </source>
</evidence>
<reference evidence="8 9" key="1">
    <citation type="submission" date="2020-05" db="EMBL/GenBank/DDBJ databases">
        <title>Compete genome of Limnobacter sp. SAORIC-580.</title>
        <authorList>
            <person name="Song J."/>
            <person name="Cho J.-C."/>
        </authorList>
    </citation>
    <scope>NUCLEOTIDE SEQUENCE [LARGE SCALE GENOMIC DNA]</scope>
    <source>
        <strain evidence="8 9">SAORIC-580</strain>
    </source>
</reference>
<proteinExistence type="inferred from homology"/>
<dbReference type="InterPro" id="IPR038063">
    <property type="entry name" value="Transpep_catalytic_dom"/>
</dbReference>
<evidence type="ECO:0000256" key="6">
    <source>
        <dbReference type="ARBA" id="ARBA00023316"/>
    </source>
</evidence>
<accession>A0ABX6N4M3</accession>
<evidence type="ECO:0000256" key="5">
    <source>
        <dbReference type="ARBA" id="ARBA00022984"/>
    </source>
</evidence>
<evidence type="ECO:0000313" key="8">
    <source>
        <dbReference type="EMBL" id="QJR29339.1"/>
    </source>
</evidence>
<keyword evidence="5" id="KW-0573">Peptidoglycan synthesis</keyword>
<sequence length="167" mass="18300">MKYAHEIRRPEVPACAKSVISLHFDGKIFKIQTATGVLKTYPAVSGKPVDSKFDYSLERQKVSNQGPIPEGSYWISPADIWENNAIKSLLVSSRSAWGDYRITIRVSPGTQTHARGGFFIHGGDIPGSAGCIDLTSSMNQFIKDLKSLLGKSVNCHVPLTVEYSDAE</sequence>
<dbReference type="EMBL" id="CP053084">
    <property type="protein sequence ID" value="QJR29339.1"/>
    <property type="molecule type" value="Genomic_DNA"/>
</dbReference>